<organism evidence="1 2">
    <name type="scientific">Eubacterium segne</name>
    <dbReference type="NCBI Taxonomy" id="2763045"/>
    <lineage>
        <taxon>Bacteria</taxon>
        <taxon>Bacillati</taxon>
        <taxon>Bacillota</taxon>
        <taxon>Clostridia</taxon>
        <taxon>Eubacteriales</taxon>
        <taxon>Eubacteriaceae</taxon>
        <taxon>Eubacterium</taxon>
    </lineage>
</organism>
<sequence length="166" mass="19689">MDKELKYYSFQDILKFLSFNHEFERKDNYPFNKGRDKVEFSWGQVIIPKNGIREMVQNKISDIKEQPLSEIKMIYSIPFRVDDGAFGSVYKNISLTFRYDKQFKYGDITKSIYEVCFWILDKAIETNDFYIITNDMVQEFMSYCVCCNQWGLGSLVIGSSPTEYLR</sequence>
<dbReference type="Proteomes" id="UP000597877">
    <property type="component" value="Unassembled WGS sequence"/>
</dbReference>
<proteinExistence type="predicted"/>
<dbReference type="RefSeq" id="WP_186840110.1">
    <property type="nucleotide sequence ID" value="NZ_JACOOZ010000003.1"/>
</dbReference>
<keyword evidence="2" id="KW-1185">Reference proteome</keyword>
<dbReference type="EMBL" id="JACOOZ010000003">
    <property type="protein sequence ID" value="MBC5667325.1"/>
    <property type="molecule type" value="Genomic_DNA"/>
</dbReference>
<evidence type="ECO:0000313" key="1">
    <source>
        <dbReference type="EMBL" id="MBC5667325.1"/>
    </source>
</evidence>
<reference evidence="1 2" key="1">
    <citation type="submission" date="2020-08" db="EMBL/GenBank/DDBJ databases">
        <title>Genome public.</title>
        <authorList>
            <person name="Liu C."/>
            <person name="Sun Q."/>
        </authorList>
    </citation>
    <scope>NUCLEOTIDE SEQUENCE [LARGE SCALE GENOMIC DNA]</scope>
    <source>
        <strain evidence="1 2">BX4</strain>
    </source>
</reference>
<name>A0ABR7F140_9FIRM</name>
<evidence type="ECO:0000313" key="2">
    <source>
        <dbReference type="Proteomes" id="UP000597877"/>
    </source>
</evidence>
<protein>
    <submittedName>
        <fullName evidence="1">Uncharacterized protein</fullName>
    </submittedName>
</protein>
<gene>
    <name evidence="1" type="ORF">H8S00_04905</name>
</gene>
<accession>A0ABR7F140</accession>
<comment type="caution">
    <text evidence="1">The sequence shown here is derived from an EMBL/GenBank/DDBJ whole genome shotgun (WGS) entry which is preliminary data.</text>
</comment>